<keyword evidence="3" id="KW-0804">Transcription</keyword>
<evidence type="ECO:0000313" key="5">
    <source>
        <dbReference type="EMBL" id="MFD0781835.1"/>
    </source>
</evidence>
<organism evidence="5 6">
    <name type="scientific">Microbacterium koreense</name>
    <dbReference type="NCBI Taxonomy" id="323761"/>
    <lineage>
        <taxon>Bacteria</taxon>
        <taxon>Bacillati</taxon>
        <taxon>Actinomycetota</taxon>
        <taxon>Actinomycetes</taxon>
        <taxon>Micrococcales</taxon>
        <taxon>Microbacteriaceae</taxon>
        <taxon>Microbacterium</taxon>
    </lineage>
</organism>
<dbReference type="SUPFAM" id="SSF46894">
    <property type="entry name" value="C-terminal effector domain of the bipartite response regulators"/>
    <property type="match status" value="1"/>
</dbReference>
<evidence type="ECO:0000256" key="3">
    <source>
        <dbReference type="ARBA" id="ARBA00023163"/>
    </source>
</evidence>
<dbReference type="PROSITE" id="PS50043">
    <property type="entry name" value="HTH_LUXR_2"/>
    <property type="match status" value="1"/>
</dbReference>
<dbReference type="Proteomes" id="UP001597042">
    <property type="component" value="Unassembled WGS sequence"/>
</dbReference>
<dbReference type="PANTHER" id="PTHR44688">
    <property type="entry name" value="DNA-BINDING TRANSCRIPTIONAL ACTIVATOR DEVR_DOSR"/>
    <property type="match status" value="1"/>
</dbReference>
<dbReference type="EMBL" id="JBHTIM010000001">
    <property type="protein sequence ID" value="MFD0781835.1"/>
    <property type="molecule type" value="Genomic_DNA"/>
</dbReference>
<comment type="caution">
    <text evidence="5">The sequence shown here is derived from an EMBL/GenBank/DDBJ whole genome shotgun (WGS) entry which is preliminary data.</text>
</comment>
<evidence type="ECO:0000259" key="4">
    <source>
        <dbReference type="PROSITE" id="PS50043"/>
    </source>
</evidence>
<dbReference type="PRINTS" id="PR00038">
    <property type="entry name" value="HTHLUXR"/>
</dbReference>
<dbReference type="InterPro" id="IPR000792">
    <property type="entry name" value="Tscrpt_reg_LuxR_C"/>
</dbReference>
<dbReference type="Gene3D" id="1.10.10.10">
    <property type="entry name" value="Winged helix-like DNA-binding domain superfamily/Winged helix DNA-binding domain"/>
    <property type="match status" value="1"/>
</dbReference>
<evidence type="ECO:0000256" key="1">
    <source>
        <dbReference type="ARBA" id="ARBA00023015"/>
    </source>
</evidence>
<reference evidence="6" key="1">
    <citation type="journal article" date="2019" name="Int. J. Syst. Evol. Microbiol.">
        <title>The Global Catalogue of Microorganisms (GCM) 10K type strain sequencing project: providing services to taxonomists for standard genome sequencing and annotation.</title>
        <authorList>
            <consortium name="The Broad Institute Genomics Platform"/>
            <consortium name="The Broad Institute Genome Sequencing Center for Infectious Disease"/>
            <person name="Wu L."/>
            <person name="Ma J."/>
        </authorList>
    </citation>
    <scope>NUCLEOTIDE SEQUENCE [LARGE SCALE GENOMIC DNA]</scope>
    <source>
        <strain evidence="6">CCUG 50754</strain>
    </source>
</reference>
<sequence length="820" mass="89897">MTEDGALLASAPGARWHTIVRERFEDIWSELPALTVLTATPGWGKTTWMRQCRDALRRTDPQCETVWVSTRRGLERLLDRPVAGAAVVFVDDVLLTEGDQLWSRVATAAHDERRFVVSAIDHPAKEIVDAVPCLHVIDERDLAFDDVELDELVVRNDVPPAPELVHALSAAARGCPLLARMLIEHARRATLSRRAIEARIPVVEALADWVNDHTAGETREQSTSFAFLREAAAFRRFTSQMLVTARGGSGRTHAQRMFARLRASPLGDIEVDPLTGKERFVWSPAMWRRFDEDFTPEMRREQLRSGQRYASAHEGTGLRMFYALELQDYRAAETLAFRDFRYYQRYGLPEVQDALLELPLEDVARYPFLLELACDIRLRRRGPGAAAARGLRDFLAVARTPADATALTRLRYVVRRAHASVTLGDRATTIATLERLRSLLDADVDGGGELRVEAERDADVAVAAAGELALAFWSTTQVDDHALALRVVQAGVEFSRGSELAFDNEDALATESDFAGLRSLDPDGVLDPANQVNTQSLSFFALESGHDGDALDALRALSDVPRNTVLRSAGDGFTLMVRALASPTGVDLSAVDRMVRLNQDFWADGQPSTFTAFGATCAYLAGGRRQAAEDLWQSIAADDWFARTSRGLVALAAGDARAAVSACADAVTASTMPRLRTLADVLLATALARVGQLEAAATRLNTLWQVHHAPRLVRFAARFVSDTDLHTLIGLPNLTRTLREALAACAGDSRPLHRASVPMFSAIELEVLALMREGLTNAEIAGRRFVSTNTVRTQVQGIFRKLAVNDRAGAVAAAQRAGLL</sequence>
<name>A0ABW2ZTH6_9MICO</name>
<dbReference type="InterPro" id="IPR036388">
    <property type="entry name" value="WH-like_DNA-bd_sf"/>
</dbReference>
<dbReference type="Pfam" id="PF00196">
    <property type="entry name" value="GerE"/>
    <property type="match status" value="1"/>
</dbReference>
<keyword evidence="2" id="KW-0238">DNA-binding</keyword>
<dbReference type="RefSeq" id="WP_378749511.1">
    <property type="nucleotide sequence ID" value="NZ_JBHSSV010000001.1"/>
</dbReference>
<keyword evidence="6" id="KW-1185">Reference proteome</keyword>
<feature type="domain" description="HTH luxR-type" evidence="4">
    <location>
        <begin position="753"/>
        <end position="818"/>
    </location>
</feature>
<protein>
    <submittedName>
        <fullName evidence="5">LuxR C-terminal-related transcriptional regulator</fullName>
    </submittedName>
</protein>
<dbReference type="InterPro" id="IPR016032">
    <property type="entry name" value="Sig_transdc_resp-reg_C-effctor"/>
</dbReference>
<gene>
    <name evidence="5" type="ORF">ACFQZV_11090</name>
</gene>
<accession>A0ABW2ZTH6</accession>
<evidence type="ECO:0000313" key="6">
    <source>
        <dbReference type="Proteomes" id="UP001597042"/>
    </source>
</evidence>
<keyword evidence="1" id="KW-0805">Transcription regulation</keyword>
<dbReference type="PANTHER" id="PTHR44688:SF16">
    <property type="entry name" value="DNA-BINDING TRANSCRIPTIONAL ACTIVATOR DEVR_DOSR"/>
    <property type="match status" value="1"/>
</dbReference>
<dbReference type="CDD" id="cd06170">
    <property type="entry name" value="LuxR_C_like"/>
    <property type="match status" value="1"/>
</dbReference>
<proteinExistence type="predicted"/>
<dbReference type="SMART" id="SM00421">
    <property type="entry name" value="HTH_LUXR"/>
    <property type="match status" value="1"/>
</dbReference>
<evidence type="ECO:0000256" key="2">
    <source>
        <dbReference type="ARBA" id="ARBA00023125"/>
    </source>
</evidence>